<proteinExistence type="predicted"/>
<protein>
    <submittedName>
        <fullName evidence="1">Uncharacterized protein</fullName>
    </submittedName>
</protein>
<dbReference type="OrthoDB" id="3440207at2759"/>
<organism evidence="1 2">
    <name type="scientific">Hyaloscypha hepaticicola</name>
    <dbReference type="NCBI Taxonomy" id="2082293"/>
    <lineage>
        <taxon>Eukaryota</taxon>
        <taxon>Fungi</taxon>
        <taxon>Dikarya</taxon>
        <taxon>Ascomycota</taxon>
        <taxon>Pezizomycotina</taxon>
        <taxon>Leotiomycetes</taxon>
        <taxon>Helotiales</taxon>
        <taxon>Hyaloscyphaceae</taxon>
        <taxon>Hyaloscypha</taxon>
    </lineage>
</organism>
<keyword evidence="2" id="KW-1185">Reference proteome</keyword>
<sequence>MTTFQRSVLTLDNRYITEVLAFPRYLAVFRSGIFYWNATCWLERFPIPQLAMRKIADHCNTTTLRKGQICEFKGSSISHHEEFSHAPDIRLLVVFPHMNQSFDSEEVQRIWTDDIVVPSVSRHVDSSVGRHLSAFDSTVKRRGQNSDLASMIRLCALGSSQTTCRAFGPTL</sequence>
<dbReference type="Proteomes" id="UP000235672">
    <property type="component" value="Unassembled WGS sequence"/>
</dbReference>
<dbReference type="AlphaFoldDB" id="A0A2J6QIK3"/>
<evidence type="ECO:0000313" key="2">
    <source>
        <dbReference type="Proteomes" id="UP000235672"/>
    </source>
</evidence>
<dbReference type="EMBL" id="KZ613468">
    <property type="protein sequence ID" value="PMD26082.1"/>
    <property type="molecule type" value="Genomic_DNA"/>
</dbReference>
<reference evidence="1 2" key="1">
    <citation type="submission" date="2016-05" db="EMBL/GenBank/DDBJ databases">
        <title>A degradative enzymes factory behind the ericoid mycorrhizal symbiosis.</title>
        <authorList>
            <consortium name="DOE Joint Genome Institute"/>
            <person name="Martino E."/>
            <person name="Morin E."/>
            <person name="Grelet G."/>
            <person name="Kuo A."/>
            <person name="Kohler A."/>
            <person name="Daghino S."/>
            <person name="Barry K."/>
            <person name="Choi C."/>
            <person name="Cichocki N."/>
            <person name="Clum A."/>
            <person name="Copeland A."/>
            <person name="Hainaut M."/>
            <person name="Haridas S."/>
            <person name="Labutti K."/>
            <person name="Lindquist E."/>
            <person name="Lipzen A."/>
            <person name="Khouja H.-R."/>
            <person name="Murat C."/>
            <person name="Ohm R."/>
            <person name="Olson A."/>
            <person name="Spatafora J."/>
            <person name="Veneault-Fourrey C."/>
            <person name="Henrissat B."/>
            <person name="Grigoriev I."/>
            <person name="Martin F."/>
            <person name="Perotto S."/>
        </authorList>
    </citation>
    <scope>NUCLEOTIDE SEQUENCE [LARGE SCALE GENOMIC DNA]</scope>
    <source>
        <strain evidence="1 2">UAMH 7357</strain>
    </source>
</reference>
<name>A0A2J6QIK3_9HELO</name>
<evidence type="ECO:0000313" key="1">
    <source>
        <dbReference type="EMBL" id="PMD26082.1"/>
    </source>
</evidence>
<accession>A0A2J6QIK3</accession>
<gene>
    <name evidence="1" type="ORF">NA56DRAFT_335854</name>
</gene>